<evidence type="ECO:0000256" key="6">
    <source>
        <dbReference type="ARBA" id="ARBA00022989"/>
    </source>
</evidence>
<keyword evidence="4 8" id="KW-1003">Cell membrane</keyword>
<evidence type="ECO:0000256" key="1">
    <source>
        <dbReference type="ARBA" id="ARBA00004651"/>
    </source>
</evidence>
<feature type="transmembrane region" description="Helical" evidence="8">
    <location>
        <begin position="103"/>
        <end position="123"/>
    </location>
</feature>
<keyword evidence="10" id="KW-1185">Reference proteome</keyword>
<evidence type="ECO:0000313" key="10">
    <source>
        <dbReference type="Proteomes" id="UP000761264"/>
    </source>
</evidence>
<feature type="transmembrane region" description="Helical" evidence="8">
    <location>
        <begin position="12"/>
        <end position="43"/>
    </location>
</feature>
<evidence type="ECO:0000256" key="4">
    <source>
        <dbReference type="ARBA" id="ARBA00022475"/>
    </source>
</evidence>
<gene>
    <name evidence="9" type="ORF">HBA54_05515</name>
</gene>
<dbReference type="InterPro" id="IPR052017">
    <property type="entry name" value="TSUP"/>
</dbReference>
<feature type="transmembrane region" description="Helical" evidence="8">
    <location>
        <begin position="168"/>
        <end position="186"/>
    </location>
</feature>
<feature type="transmembrane region" description="Helical" evidence="8">
    <location>
        <begin position="130"/>
        <end position="148"/>
    </location>
</feature>
<dbReference type="EMBL" id="JAAQPH010000003">
    <property type="protein sequence ID" value="NIA68043.1"/>
    <property type="molecule type" value="Genomic_DNA"/>
</dbReference>
<protein>
    <recommendedName>
        <fullName evidence="8">Probable membrane transporter protein</fullName>
    </recommendedName>
</protein>
<dbReference type="InterPro" id="IPR002781">
    <property type="entry name" value="TM_pro_TauE-like"/>
</dbReference>
<feature type="transmembrane region" description="Helical" evidence="8">
    <location>
        <begin position="49"/>
        <end position="67"/>
    </location>
</feature>
<evidence type="ECO:0000256" key="8">
    <source>
        <dbReference type="RuleBase" id="RU363041"/>
    </source>
</evidence>
<comment type="similarity">
    <text evidence="2 8">Belongs to the 4-toluene sulfonate uptake permease (TSUP) (TC 2.A.102) family.</text>
</comment>
<dbReference type="AlphaFoldDB" id="A0A967EWR9"/>
<sequence length="245" mass="25093">MIGSLATMATVELLLANLVVCFAAFVQASAGIGFAMIAVPLLVLIDLTYAPGPSLFVMMFLSIAMAVEARRHIDRQGLATLLPGLCVGTVAGALLLGALPPTWFGLVFGGIVLLALIVGQLGLALAASPALYGAGGFAAGLMGTISGIHGPPLVVLYQRAAHATARATIALIFVIASILSLVSLYLEGIFREPQLLIGLSMLPGLILGYGLAHIGRQLISESLARAVMLIVAGASAIVLIAKSVW</sequence>
<proteinExistence type="inferred from homology"/>
<keyword evidence="3" id="KW-0813">Transport</keyword>
<feature type="transmembrane region" description="Helical" evidence="8">
    <location>
        <begin position="222"/>
        <end position="241"/>
    </location>
</feature>
<dbReference type="RefSeq" id="WP_167222199.1">
    <property type="nucleotide sequence ID" value="NZ_JAAQPH010000003.1"/>
</dbReference>
<keyword evidence="6 8" id="KW-1133">Transmembrane helix</keyword>
<organism evidence="9 10">
    <name type="scientific">Pelagibius litoralis</name>
    <dbReference type="NCBI Taxonomy" id="374515"/>
    <lineage>
        <taxon>Bacteria</taxon>
        <taxon>Pseudomonadati</taxon>
        <taxon>Pseudomonadota</taxon>
        <taxon>Alphaproteobacteria</taxon>
        <taxon>Rhodospirillales</taxon>
        <taxon>Rhodovibrionaceae</taxon>
        <taxon>Pelagibius</taxon>
    </lineage>
</organism>
<keyword evidence="5 8" id="KW-0812">Transmembrane</keyword>
<comment type="caution">
    <text evidence="9">The sequence shown here is derived from an EMBL/GenBank/DDBJ whole genome shotgun (WGS) entry which is preliminary data.</text>
</comment>
<name>A0A967EWR9_9PROT</name>
<evidence type="ECO:0000256" key="2">
    <source>
        <dbReference type="ARBA" id="ARBA00009142"/>
    </source>
</evidence>
<feature type="transmembrane region" description="Helical" evidence="8">
    <location>
        <begin position="195"/>
        <end position="216"/>
    </location>
</feature>
<evidence type="ECO:0000256" key="7">
    <source>
        <dbReference type="ARBA" id="ARBA00023136"/>
    </source>
</evidence>
<evidence type="ECO:0000256" key="3">
    <source>
        <dbReference type="ARBA" id="ARBA00022448"/>
    </source>
</evidence>
<reference evidence="9" key="1">
    <citation type="submission" date="2020-03" db="EMBL/GenBank/DDBJ databases">
        <title>Genome of Pelagibius litoralis DSM 21314T.</title>
        <authorList>
            <person name="Wang G."/>
        </authorList>
    </citation>
    <scope>NUCLEOTIDE SEQUENCE</scope>
    <source>
        <strain evidence="9">DSM 21314</strain>
    </source>
</reference>
<evidence type="ECO:0000313" key="9">
    <source>
        <dbReference type="EMBL" id="NIA68043.1"/>
    </source>
</evidence>
<dbReference type="Pfam" id="PF01925">
    <property type="entry name" value="TauE"/>
    <property type="match status" value="1"/>
</dbReference>
<comment type="subcellular location">
    <subcellularLocation>
        <location evidence="1 8">Cell membrane</location>
        <topology evidence="1 8">Multi-pass membrane protein</topology>
    </subcellularLocation>
</comment>
<evidence type="ECO:0000256" key="5">
    <source>
        <dbReference type="ARBA" id="ARBA00022692"/>
    </source>
</evidence>
<dbReference type="PANTHER" id="PTHR30269:SF37">
    <property type="entry name" value="MEMBRANE TRANSPORTER PROTEIN"/>
    <property type="match status" value="1"/>
</dbReference>
<keyword evidence="7 8" id="KW-0472">Membrane</keyword>
<accession>A0A967EWR9</accession>
<dbReference type="Proteomes" id="UP000761264">
    <property type="component" value="Unassembled WGS sequence"/>
</dbReference>
<dbReference type="PANTHER" id="PTHR30269">
    <property type="entry name" value="TRANSMEMBRANE PROTEIN YFCA"/>
    <property type="match status" value="1"/>
</dbReference>
<dbReference type="GO" id="GO:0005886">
    <property type="term" value="C:plasma membrane"/>
    <property type="evidence" value="ECO:0007669"/>
    <property type="project" value="UniProtKB-SubCell"/>
</dbReference>
<feature type="transmembrane region" description="Helical" evidence="8">
    <location>
        <begin position="79"/>
        <end position="97"/>
    </location>
</feature>